<dbReference type="EMBL" id="JAQNDL010000001">
    <property type="protein sequence ID" value="MDC0716134.1"/>
    <property type="molecule type" value="Genomic_DNA"/>
</dbReference>
<dbReference type="RefSeq" id="WP_272084582.1">
    <property type="nucleotide sequence ID" value="NZ_JAQNDL010000001.1"/>
</dbReference>
<keyword evidence="1" id="KW-0175">Coiled coil</keyword>
<protein>
    <submittedName>
        <fullName evidence="2">Uncharacterized protein</fullName>
    </submittedName>
</protein>
<sequence>MLDADCGAGRYCELRVCVDGCPSDAVCGGGTCDAHGRCVGDEQAPLVISAVPVLASRTTIVRPGDPAATTVLSNDSPHPLMYRLAAGSSALSFDPAPSELGAGEEVELVVALDWAQISPDHRVLPVQIVAGGGTLLWSIEVEGLPQSGYFEGALQHEAGDVGLGSAALALELDFRDGGTIAGRVRGDASPLWPLPVVVTGTWTSGGDVAVVLRDRLPAEDWRHSPIARELGREFVLSGKHTADQIAGSVHETLTGMRPTPVELAGSFVLRRRGPLGGLVLPAAYVPEDATAPTWLAPPSLDFEACVLLGESFGTDEALVEPSAACSACATGGCTAADRLECAEALREATFNIDAVLAPLQGDLDVSPPAGSDTWTDCTAETPEYGDDGRTCLDVDGLRCANALFRAGAAQTPGPWGEAFIRLAATFAADEGRAAMLLALESEVDVALSFKDSLGEPVADALARELKLLEASRTRLAAALAPTLAPVYPVSLEWLANNADYDSLARARTISLELLAQYARATAAWARLGHRAGQEAADLRTAVRLAMIAAHAASAELAERLADDADAAPGLQALGSVLDTLAGVHTELAEGRSWFGYPAAYVPLALDQASITEGRTNFEAVKAMATGDLEMFEQVAAEAWQAIRDYETKSHDLQATALRIQDEYGGKLRGYCGSRPGENGPDLATCGDHGGQIAELQANIEATTLRINHAAQAVQNNLDAVEVEEQRFAAELAAHAELEQAVADAQGKIINVVTAYGTARSAAEQAAAIAECTRVRASANAEYQSLIAGCKQQTQQALLSGPGVFGFSTPDWRGLVLARDQCEAQKAAHVAATDNQCESLMANADLAGEMDELSRNEDLELRMINAEMDAIIRAGELNVRRAESEARVKNLRSEALLLQIEVKEAELARDTAMTAMSSAFQEVGALLIDQANAVGLLVDDSPDNPLKRPNFLAARLAAAGRVLRTREQTLRRVYLALRALEYHINQEFPTLRNSLAAARAPADFVDLLACLDTIAEDYRLEQGAPQAYVTEVSLRADIFGMASDIPDVDGSPATPAEQFSALLTDPLHRAPDGSVHLPFTLSAFEHALFSASLCDDRLEQIEVKLVGDYLGDAEGEVILTRQGLAGVRRCDGAELPDWDAYVPYSFERDELVVQAGVNDWGTAGANWGFAAWPVHGEQWTLTIPAADRAPANRDLEVRRISDVVLRLRHRAGTLAPQGQGLFTPGCG</sequence>
<evidence type="ECO:0000313" key="2">
    <source>
        <dbReference type="EMBL" id="MDC0716134.1"/>
    </source>
</evidence>
<evidence type="ECO:0000256" key="1">
    <source>
        <dbReference type="SAM" id="Coils"/>
    </source>
</evidence>
<feature type="coiled-coil region" evidence="1">
    <location>
        <begin position="873"/>
        <end position="907"/>
    </location>
</feature>
<reference evidence="2 3" key="1">
    <citation type="submission" date="2022-11" db="EMBL/GenBank/DDBJ databases">
        <title>Minimal conservation of predation-associated metabolite biosynthetic gene clusters underscores biosynthetic potential of Myxococcota including descriptions for ten novel species: Archangium lansinium sp. nov., Myxococcus landrumus sp. nov., Nannocystis bai.</title>
        <authorList>
            <person name="Ahearne A."/>
            <person name="Stevens C."/>
            <person name="Dowd S."/>
        </authorList>
    </citation>
    <scope>NUCLEOTIDE SEQUENCE [LARGE SCALE GENOMIC DNA]</scope>
    <source>
        <strain evidence="2 3">BB15-2</strain>
    </source>
</reference>
<gene>
    <name evidence="2" type="ORF">POL25_04465</name>
</gene>
<proteinExistence type="predicted"/>
<keyword evidence="3" id="KW-1185">Reference proteome</keyword>
<accession>A0ABT5DRB3</accession>
<name>A0ABT5DRB3_9BACT</name>
<comment type="caution">
    <text evidence="2">The sequence shown here is derived from an EMBL/GenBank/DDBJ whole genome shotgun (WGS) entry which is preliminary data.</text>
</comment>
<organism evidence="2 3">
    <name type="scientific">Nannocystis bainbridge</name>
    <dbReference type="NCBI Taxonomy" id="2995303"/>
    <lineage>
        <taxon>Bacteria</taxon>
        <taxon>Pseudomonadati</taxon>
        <taxon>Myxococcota</taxon>
        <taxon>Polyangia</taxon>
        <taxon>Nannocystales</taxon>
        <taxon>Nannocystaceae</taxon>
        <taxon>Nannocystis</taxon>
    </lineage>
</organism>
<evidence type="ECO:0000313" key="3">
    <source>
        <dbReference type="Proteomes" id="UP001221686"/>
    </source>
</evidence>
<dbReference type="Proteomes" id="UP001221686">
    <property type="component" value="Unassembled WGS sequence"/>
</dbReference>